<dbReference type="EMBL" id="CYZP01000002">
    <property type="protein sequence ID" value="CUN50865.1"/>
    <property type="molecule type" value="Genomic_DNA"/>
</dbReference>
<reference evidence="2 3" key="1">
    <citation type="submission" date="2015-09" db="EMBL/GenBank/DDBJ databases">
        <authorList>
            <consortium name="Pathogen Informatics"/>
        </authorList>
    </citation>
    <scope>NUCLEOTIDE SEQUENCE [LARGE SCALE GENOMIC DNA]</scope>
    <source>
        <strain evidence="2 3">2789STDY5834861</strain>
    </source>
</reference>
<gene>
    <name evidence="2" type="primary">ltrA_1</name>
    <name evidence="2" type="ORF">ERS852476_00334</name>
</gene>
<dbReference type="SUPFAM" id="SSF56672">
    <property type="entry name" value="DNA/RNA polymerases"/>
    <property type="match status" value="1"/>
</dbReference>
<evidence type="ECO:0000313" key="3">
    <source>
        <dbReference type="Proteomes" id="UP000095645"/>
    </source>
</evidence>
<protein>
    <submittedName>
        <fullName evidence="2">Group II intron-encoded protein ltrA</fullName>
    </submittedName>
</protein>
<dbReference type="NCBIfam" id="TIGR04416">
    <property type="entry name" value="group_II_RT_mat"/>
    <property type="match status" value="1"/>
</dbReference>
<organism evidence="2 3">
    <name type="scientific">Blautia obeum</name>
    <dbReference type="NCBI Taxonomy" id="40520"/>
    <lineage>
        <taxon>Bacteria</taxon>
        <taxon>Bacillati</taxon>
        <taxon>Bacillota</taxon>
        <taxon>Clostridia</taxon>
        <taxon>Lachnospirales</taxon>
        <taxon>Lachnospiraceae</taxon>
        <taxon>Blautia</taxon>
    </lineage>
</organism>
<name>A0A173XJQ6_9FIRM</name>
<dbReference type="Proteomes" id="UP000095645">
    <property type="component" value="Unassembled WGS sequence"/>
</dbReference>
<sequence length="489" mass="57246">MYEKSCASSNHIKSWKDIDFGTAEYEVKKLQMRIAKAVKENRVGKIKSLQWTLTHSFYAKAIAVKRVTENKGKRTPGVDGVCWISNEDKFNAIFTLQRRGYQPQPLRRIYIPKKNGKKRPLSIPTMKDRAMQTLHKMALEPVTETLADGTSYGFRPNRCVQDAIEQCFVDLARKTAPEWVLEGDIKGCFDNINHEWMQKNIPMDKEILHKFLKAGFVEKGKLNATDQGTPQGGTISPTLCNYVLDGLERLLKNKFKRYWSKGRQINPKVNLVRYADDFIITGVSEELLRNEVLPLVKEFMHERGLELSDEKTVITNIHDGFDFLGCNIRKYGDKLLTKPSKQNVKSIMRKIRGTIKKFRTGKQSDLIKCLNPIIRGWVNFQKYNVSSVAFRYVDWQTFKALWRWCRRRHKNKPAAWIRDKYFHRIGNRSWTFSEKLTEDNYLALVYATDTNITRFTCIKAEANPYDEIWMEYFAERKNKSYSNFKFVYE</sequence>
<dbReference type="InterPro" id="IPR051083">
    <property type="entry name" value="GrpII_Intron_Splice-Mob/Def"/>
</dbReference>
<dbReference type="InterPro" id="IPR000477">
    <property type="entry name" value="RT_dom"/>
</dbReference>
<dbReference type="PANTHER" id="PTHR34047">
    <property type="entry name" value="NUCLEAR INTRON MATURASE 1, MITOCHONDRIAL-RELATED"/>
    <property type="match status" value="1"/>
</dbReference>
<dbReference type="InterPro" id="IPR030931">
    <property type="entry name" value="Group_II_RT_mat"/>
</dbReference>
<dbReference type="AlphaFoldDB" id="A0A173XJQ6"/>
<dbReference type="Pfam" id="PF00078">
    <property type="entry name" value="RVT_1"/>
    <property type="match status" value="1"/>
</dbReference>
<dbReference type="InterPro" id="IPR013597">
    <property type="entry name" value="Mat_intron_G2"/>
</dbReference>
<proteinExistence type="predicted"/>
<dbReference type="CDD" id="cd01651">
    <property type="entry name" value="RT_G2_intron"/>
    <property type="match status" value="1"/>
</dbReference>
<dbReference type="RefSeq" id="WP_055057330.1">
    <property type="nucleotide sequence ID" value="NZ_CYZP01000002.1"/>
</dbReference>
<dbReference type="PROSITE" id="PS50878">
    <property type="entry name" value="RT_POL"/>
    <property type="match status" value="1"/>
</dbReference>
<evidence type="ECO:0000313" key="2">
    <source>
        <dbReference type="EMBL" id="CUN50865.1"/>
    </source>
</evidence>
<dbReference type="InterPro" id="IPR043502">
    <property type="entry name" value="DNA/RNA_pol_sf"/>
</dbReference>
<dbReference type="Pfam" id="PF08388">
    <property type="entry name" value="GIIM"/>
    <property type="match status" value="1"/>
</dbReference>
<dbReference type="PANTHER" id="PTHR34047:SF8">
    <property type="entry name" value="PROTEIN YKFC"/>
    <property type="match status" value="1"/>
</dbReference>
<accession>A0A173XJQ6</accession>
<dbReference type="InterPro" id="IPR025960">
    <property type="entry name" value="RVT_N"/>
</dbReference>
<evidence type="ECO:0000259" key="1">
    <source>
        <dbReference type="PROSITE" id="PS50878"/>
    </source>
</evidence>
<dbReference type="Pfam" id="PF13655">
    <property type="entry name" value="RVT_N"/>
    <property type="match status" value="1"/>
</dbReference>
<feature type="domain" description="Reverse transcriptase" evidence="1">
    <location>
        <begin position="92"/>
        <end position="328"/>
    </location>
</feature>